<comment type="similarity">
    <text evidence="2">Belongs to the ABC transporter superfamily.</text>
</comment>
<dbReference type="GO" id="GO:0005524">
    <property type="term" value="F:ATP binding"/>
    <property type="evidence" value="ECO:0007669"/>
    <property type="project" value="UniProtKB-KW"/>
</dbReference>
<evidence type="ECO:0000256" key="3">
    <source>
        <dbReference type="ARBA" id="ARBA00022448"/>
    </source>
</evidence>
<evidence type="ECO:0000256" key="2">
    <source>
        <dbReference type="ARBA" id="ARBA00005417"/>
    </source>
</evidence>
<dbReference type="SUPFAM" id="SSF52540">
    <property type="entry name" value="P-loop containing nucleoside triphosphate hydrolases"/>
    <property type="match status" value="1"/>
</dbReference>
<feature type="domain" description="ABC transporter" evidence="8">
    <location>
        <begin position="6"/>
        <end position="257"/>
    </location>
</feature>
<dbReference type="InterPro" id="IPR003593">
    <property type="entry name" value="AAA+_ATPase"/>
</dbReference>
<dbReference type="InterPro" id="IPR003439">
    <property type="entry name" value="ABC_transporter-like_ATP-bd"/>
</dbReference>
<keyword evidence="10" id="KW-1185">Reference proteome</keyword>
<dbReference type="RefSeq" id="WP_268057856.1">
    <property type="nucleotide sequence ID" value="NZ_JAPOHA010000005.1"/>
</dbReference>
<gene>
    <name evidence="9" type="ORF">OUY18_06070</name>
</gene>
<dbReference type="PANTHER" id="PTHR43297">
    <property type="entry name" value="OLIGOPEPTIDE TRANSPORT ATP-BINDING PROTEIN APPD"/>
    <property type="match status" value="1"/>
</dbReference>
<name>A0ABT4BV42_9FIRM</name>
<dbReference type="NCBIfam" id="TIGR01727">
    <property type="entry name" value="oligo_HPY"/>
    <property type="match status" value="1"/>
</dbReference>
<sequence length="332" mass="37032">MAEVLLEVNHLRTEFRKRKGKVTAINDVSFHIDKGEIVGLVGESGCGKSVTSLSIMRLLRDTPGEITNGSVILEGKNLLELSDKQMHEFQGKQMSMIFQEPMTSLNPVMRVKDQIVEAIRLHLDMDHAQALKHTEEMLTLVGIPDVQQVMNSYPHQLSGGMSQRVMIAMAMSCYPDLLIADEPTTALDVTIQAQILDLMRELNQKNGMSILLITHDLGVVAEMCSRVMVMYAGRIVEQADVETLFAHPKNPYTQGLLASLPRLGQHVDMLPSIPGTVPDLAHMPAGCKFAPRCKYAMEICAKEEPELIDMDQPGCKCRCWFVEQQMKEEAKT</sequence>
<dbReference type="PANTHER" id="PTHR43297:SF2">
    <property type="entry name" value="DIPEPTIDE TRANSPORT ATP-BINDING PROTEIN DPPD"/>
    <property type="match status" value="1"/>
</dbReference>
<keyword evidence="4" id="KW-1003">Cell membrane</keyword>
<keyword evidence="5" id="KW-0547">Nucleotide-binding</keyword>
<accession>A0ABT4BV42</accession>
<evidence type="ECO:0000259" key="8">
    <source>
        <dbReference type="PROSITE" id="PS50893"/>
    </source>
</evidence>
<keyword evidence="3" id="KW-0813">Transport</keyword>
<dbReference type="Gene3D" id="3.40.50.300">
    <property type="entry name" value="P-loop containing nucleotide triphosphate hydrolases"/>
    <property type="match status" value="1"/>
</dbReference>
<dbReference type="InterPro" id="IPR050388">
    <property type="entry name" value="ABC_Ni/Peptide_Import"/>
</dbReference>
<dbReference type="Pfam" id="PF08352">
    <property type="entry name" value="oligo_HPY"/>
    <property type="match status" value="1"/>
</dbReference>
<comment type="subcellular location">
    <subcellularLocation>
        <location evidence="1">Cell membrane</location>
        <topology evidence="1">Peripheral membrane protein</topology>
    </subcellularLocation>
</comment>
<evidence type="ECO:0000313" key="9">
    <source>
        <dbReference type="EMBL" id="MCY1713816.1"/>
    </source>
</evidence>
<dbReference type="CDD" id="cd03257">
    <property type="entry name" value="ABC_NikE_OppD_transporters"/>
    <property type="match status" value="1"/>
</dbReference>
<evidence type="ECO:0000256" key="4">
    <source>
        <dbReference type="ARBA" id="ARBA00022475"/>
    </source>
</evidence>
<evidence type="ECO:0000256" key="7">
    <source>
        <dbReference type="ARBA" id="ARBA00023136"/>
    </source>
</evidence>
<evidence type="ECO:0000256" key="5">
    <source>
        <dbReference type="ARBA" id="ARBA00022741"/>
    </source>
</evidence>
<dbReference type="Proteomes" id="UP001082703">
    <property type="component" value="Unassembled WGS sequence"/>
</dbReference>
<keyword evidence="7" id="KW-0472">Membrane</keyword>
<dbReference type="SMART" id="SM00382">
    <property type="entry name" value="AAA"/>
    <property type="match status" value="1"/>
</dbReference>
<evidence type="ECO:0000256" key="6">
    <source>
        <dbReference type="ARBA" id="ARBA00022840"/>
    </source>
</evidence>
<evidence type="ECO:0000313" key="10">
    <source>
        <dbReference type="Proteomes" id="UP001082703"/>
    </source>
</evidence>
<dbReference type="EMBL" id="JAPOHA010000005">
    <property type="protein sequence ID" value="MCY1713816.1"/>
    <property type="molecule type" value="Genomic_DNA"/>
</dbReference>
<reference evidence="9 10" key="1">
    <citation type="submission" date="2022-11" db="EMBL/GenBank/DDBJ databases">
        <authorList>
            <person name="Caiyu Z."/>
        </authorList>
    </citation>
    <scope>NUCLEOTIDE SEQUENCE [LARGE SCALE GENOMIC DNA]</scope>
    <source>
        <strain evidence="9 10">YR-4</strain>
    </source>
</reference>
<protein>
    <submittedName>
        <fullName evidence="9">ABC transporter ATP-binding protein</fullName>
    </submittedName>
</protein>
<comment type="caution">
    <text evidence="9">The sequence shown here is derived from an EMBL/GenBank/DDBJ whole genome shotgun (WGS) entry which is preliminary data.</text>
</comment>
<proteinExistence type="inferred from homology"/>
<evidence type="ECO:0000256" key="1">
    <source>
        <dbReference type="ARBA" id="ARBA00004202"/>
    </source>
</evidence>
<dbReference type="InterPro" id="IPR013563">
    <property type="entry name" value="Oligopep_ABC_C"/>
</dbReference>
<dbReference type="PROSITE" id="PS50893">
    <property type="entry name" value="ABC_TRANSPORTER_2"/>
    <property type="match status" value="1"/>
</dbReference>
<keyword evidence="6 9" id="KW-0067">ATP-binding</keyword>
<dbReference type="InterPro" id="IPR017871">
    <property type="entry name" value="ABC_transporter-like_CS"/>
</dbReference>
<dbReference type="InterPro" id="IPR027417">
    <property type="entry name" value="P-loop_NTPase"/>
</dbReference>
<organism evidence="9 10">
    <name type="scientific">Caproiciproducens galactitolivorans</name>
    <dbReference type="NCBI Taxonomy" id="642589"/>
    <lineage>
        <taxon>Bacteria</taxon>
        <taxon>Bacillati</taxon>
        <taxon>Bacillota</taxon>
        <taxon>Clostridia</taxon>
        <taxon>Eubacteriales</taxon>
        <taxon>Acutalibacteraceae</taxon>
        <taxon>Caproiciproducens</taxon>
    </lineage>
</organism>
<dbReference type="Pfam" id="PF00005">
    <property type="entry name" value="ABC_tran"/>
    <property type="match status" value="1"/>
</dbReference>
<dbReference type="PROSITE" id="PS00211">
    <property type="entry name" value="ABC_TRANSPORTER_1"/>
    <property type="match status" value="1"/>
</dbReference>